<feature type="compositionally biased region" description="Polar residues" evidence="1">
    <location>
        <begin position="379"/>
        <end position="401"/>
    </location>
</feature>
<feature type="compositionally biased region" description="Low complexity" evidence="1">
    <location>
        <begin position="251"/>
        <end position="262"/>
    </location>
</feature>
<feature type="compositionally biased region" description="Low complexity" evidence="1">
    <location>
        <begin position="271"/>
        <end position="282"/>
    </location>
</feature>
<dbReference type="Proteomes" id="UP000434957">
    <property type="component" value="Unassembled WGS sequence"/>
</dbReference>
<feature type="compositionally biased region" description="Polar residues" evidence="1">
    <location>
        <begin position="290"/>
        <end position="302"/>
    </location>
</feature>
<evidence type="ECO:0000256" key="1">
    <source>
        <dbReference type="SAM" id="MobiDB-lite"/>
    </source>
</evidence>
<accession>A0A6A3L5N2</accession>
<dbReference type="EMBL" id="QXFU01000960">
    <property type="protein sequence ID" value="KAE9014966.1"/>
    <property type="molecule type" value="Genomic_DNA"/>
</dbReference>
<dbReference type="OrthoDB" id="90717at2759"/>
<feature type="region of interest" description="Disordered" evidence="1">
    <location>
        <begin position="199"/>
        <end position="403"/>
    </location>
</feature>
<feature type="compositionally biased region" description="Polar residues" evidence="1">
    <location>
        <begin position="199"/>
        <end position="214"/>
    </location>
</feature>
<dbReference type="EMBL" id="QXFV01002263">
    <property type="protein sequence ID" value="KAE8990316.1"/>
    <property type="molecule type" value="Genomic_DNA"/>
</dbReference>
<dbReference type="Proteomes" id="UP000429607">
    <property type="component" value="Unassembled WGS sequence"/>
</dbReference>
<name>A0A6A3L5N2_9STRA</name>
<sequence length="607" mass="67023">MYSALEATLDRASTAKDEALRQAAASEETVRLWETSSAALESAVAKLRHQVELQEAKVADLQEQIRRQTRESERQLDRAHEERDRLRSRAESAEIKLQQAASELDKRTQDRDRAEAALRGNEIAARSSIARLEHQLNDVEVDRRELLRLQGAKASLESDLVAAQRRCSDLDTARVNAVADYDAIRALVAGLMSFAQQTTSRSRSASPAPQQESVDSAGRKRGRSRWVSRSPSSRGRVRRSAPAPARPPSPAQSSTSRTSTRQPRSRRSASTRRVLTSSTSGRLHGGSRGRAQSPSRLNSAADSDTDDSIMRALSQSGSTERRCRQASGGSDDESFRRSSAASGRGSSTHPIELDSHDSSEDVVTASTVASPAPSDSHGDITSSEPGDGSSSAERPQPSTGPLLSVAARSSLPVMTVSHTEWIPGYADRCLFTAADVAPWALPDVLEICVRELKVDLLFQKLSKPLHWICPADDRAPAAQHWSPALLTEANVRALYASEPWGVLDTVVTPVSFDLVGWFELMSRQYAQYEEDFRQAFWESTHVFPISSRLRGVSGYLAELAEGRKQRRSRMGARWKSFLRFVLRGLIAYRCDLDLFLDRFFLHFSRPG</sequence>
<dbReference type="Proteomes" id="UP000435112">
    <property type="component" value="Unassembled WGS sequence"/>
</dbReference>
<comment type="caution">
    <text evidence="3">The sequence shown here is derived from an EMBL/GenBank/DDBJ whole genome shotgun (WGS) entry which is preliminary data.</text>
</comment>
<evidence type="ECO:0000313" key="3">
    <source>
        <dbReference type="EMBL" id="KAE9014966.1"/>
    </source>
</evidence>
<evidence type="ECO:0000313" key="6">
    <source>
        <dbReference type="Proteomes" id="UP000434957"/>
    </source>
</evidence>
<evidence type="ECO:0000313" key="5">
    <source>
        <dbReference type="Proteomes" id="UP000429607"/>
    </source>
</evidence>
<organism evidence="3 7">
    <name type="scientific">Phytophthora rubi</name>
    <dbReference type="NCBI Taxonomy" id="129364"/>
    <lineage>
        <taxon>Eukaryota</taxon>
        <taxon>Sar</taxon>
        <taxon>Stramenopiles</taxon>
        <taxon>Oomycota</taxon>
        <taxon>Peronosporomycetes</taxon>
        <taxon>Peronosporales</taxon>
        <taxon>Peronosporaceae</taxon>
        <taxon>Phytophthora</taxon>
    </lineage>
</organism>
<evidence type="ECO:0000313" key="2">
    <source>
        <dbReference type="EMBL" id="KAE8990316.1"/>
    </source>
</evidence>
<evidence type="ECO:0000313" key="7">
    <source>
        <dbReference type="Proteomes" id="UP000435112"/>
    </source>
</evidence>
<gene>
    <name evidence="2" type="ORF">PR001_g21522</name>
    <name evidence="3" type="ORF">PR002_g14070</name>
    <name evidence="4" type="ORF">PR003_g19185</name>
</gene>
<reference evidence="5 7" key="1">
    <citation type="submission" date="2018-09" db="EMBL/GenBank/DDBJ databases">
        <title>Genomic investigation of the strawberry pathogen Phytophthora fragariae indicates pathogenicity is determined by transcriptional variation in three key races.</title>
        <authorList>
            <person name="Adams T.M."/>
            <person name="Armitage A.D."/>
            <person name="Sobczyk M.K."/>
            <person name="Bates H.J."/>
            <person name="Dunwell J.M."/>
            <person name="Nellist C.F."/>
            <person name="Harrison R.J."/>
        </authorList>
    </citation>
    <scope>NUCLEOTIDE SEQUENCE [LARGE SCALE GENOMIC DNA]</scope>
    <source>
        <strain evidence="2 5">SCRP249</strain>
        <strain evidence="3 7">SCRP324</strain>
        <strain evidence="4 6">SCRP333</strain>
    </source>
</reference>
<feature type="compositionally biased region" description="Low complexity" evidence="1">
    <location>
        <begin position="337"/>
        <end position="347"/>
    </location>
</feature>
<protein>
    <submittedName>
        <fullName evidence="3">Uncharacterized protein</fullName>
    </submittedName>
</protein>
<keyword evidence="6" id="KW-1185">Reference proteome</keyword>
<dbReference type="AlphaFoldDB" id="A0A6A3L5N2"/>
<dbReference type="EMBL" id="QXFT01001595">
    <property type="protein sequence ID" value="KAE9314674.1"/>
    <property type="molecule type" value="Genomic_DNA"/>
</dbReference>
<feature type="region of interest" description="Disordered" evidence="1">
    <location>
        <begin position="69"/>
        <end position="90"/>
    </location>
</feature>
<proteinExistence type="predicted"/>
<evidence type="ECO:0000313" key="4">
    <source>
        <dbReference type="EMBL" id="KAE9314674.1"/>
    </source>
</evidence>